<keyword evidence="2" id="KW-1185">Reference proteome</keyword>
<dbReference type="STRING" id="39495.SAMN02745111_00304"/>
<dbReference type="AlphaFoldDB" id="A0A1T4V7T3"/>
<proteinExistence type="predicted"/>
<dbReference type="Proteomes" id="UP000190814">
    <property type="component" value="Unassembled WGS sequence"/>
</dbReference>
<name>A0A1T4V7T3_9FIRM</name>
<sequence length="109" mass="13167">MVTIKFELDEEKILNEGKTKDEIENRIRTFYKNVNVPEVDYLVFERDDKDSMAEIGLFIWEIKNDSILRKSLKKCVWYIDGTKEDVLDGLKEYEEKYENRKWRKSRAHG</sequence>
<evidence type="ECO:0000313" key="2">
    <source>
        <dbReference type="Proteomes" id="UP000190814"/>
    </source>
</evidence>
<gene>
    <name evidence="1" type="ORF">SAMN02745111_00304</name>
</gene>
<evidence type="ECO:0000313" key="1">
    <source>
        <dbReference type="EMBL" id="SKA60936.1"/>
    </source>
</evidence>
<organism evidence="1 2">
    <name type="scientific">Eubacterium uniforme</name>
    <dbReference type="NCBI Taxonomy" id="39495"/>
    <lineage>
        <taxon>Bacteria</taxon>
        <taxon>Bacillati</taxon>
        <taxon>Bacillota</taxon>
        <taxon>Clostridia</taxon>
        <taxon>Eubacteriales</taxon>
        <taxon>Eubacteriaceae</taxon>
        <taxon>Eubacterium</taxon>
    </lineage>
</organism>
<dbReference type="OrthoDB" id="5323846at2"/>
<reference evidence="1 2" key="1">
    <citation type="submission" date="2017-02" db="EMBL/GenBank/DDBJ databases">
        <authorList>
            <person name="Peterson S.W."/>
        </authorList>
    </citation>
    <scope>NUCLEOTIDE SEQUENCE [LARGE SCALE GENOMIC DNA]</scope>
    <source>
        <strain evidence="1 2">ATCC 35992</strain>
    </source>
</reference>
<protein>
    <submittedName>
        <fullName evidence="1">Uncharacterized protein</fullName>
    </submittedName>
</protein>
<dbReference type="EMBL" id="FUXZ01000003">
    <property type="protein sequence ID" value="SKA60936.1"/>
    <property type="molecule type" value="Genomic_DNA"/>
</dbReference>
<accession>A0A1T4V7T3</accession>
<dbReference type="RefSeq" id="WP_078765199.1">
    <property type="nucleotide sequence ID" value="NZ_FUXZ01000003.1"/>
</dbReference>